<reference evidence="6" key="1">
    <citation type="submission" date="2023-03" db="EMBL/GenBank/DDBJ databases">
        <title>Massive genome expansion in bonnet fungi (Mycena s.s.) driven by repeated elements and novel gene families across ecological guilds.</title>
        <authorList>
            <consortium name="Lawrence Berkeley National Laboratory"/>
            <person name="Harder C.B."/>
            <person name="Miyauchi S."/>
            <person name="Viragh M."/>
            <person name="Kuo A."/>
            <person name="Thoen E."/>
            <person name="Andreopoulos B."/>
            <person name="Lu D."/>
            <person name="Skrede I."/>
            <person name="Drula E."/>
            <person name="Henrissat B."/>
            <person name="Morin E."/>
            <person name="Kohler A."/>
            <person name="Barry K."/>
            <person name="LaButti K."/>
            <person name="Morin E."/>
            <person name="Salamov A."/>
            <person name="Lipzen A."/>
            <person name="Mereny Z."/>
            <person name="Hegedus B."/>
            <person name="Baldrian P."/>
            <person name="Stursova M."/>
            <person name="Weitz H."/>
            <person name="Taylor A."/>
            <person name="Grigoriev I.V."/>
            <person name="Nagy L.G."/>
            <person name="Martin F."/>
            <person name="Kauserud H."/>
        </authorList>
    </citation>
    <scope>NUCLEOTIDE SEQUENCE</scope>
    <source>
        <strain evidence="6">CBHHK182m</strain>
    </source>
</reference>
<feature type="transmembrane region" description="Helical" evidence="5">
    <location>
        <begin position="64"/>
        <end position="85"/>
    </location>
</feature>
<proteinExistence type="predicted"/>
<dbReference type="GO" id="GO:0016020">
    <property type="term" value="C:membrane"/>
    <property type="evidence" value="ECO:0007669"/>
    <property type="project" value="UniProtKB-SubCell"/>
</dbReference>
<name>A0AAD7N255_9AGAR</name>
<dbReference type="EMBL" id="JARKIB010000092">
    <property type="protein sequence ID" value="KAJ7743161.1"/>
    <property type="molecule type" value="Genomic_DNA"/>
</dbReference>
<dbReference type="GO" id="GO:0042147">
    <property type="term" value="P:retrograde transport, endosome to Golgi"/>
    <property type="evidence" value="ECO:0007669"/>
    <property type="project" value="TreeGrafter"/>
</dbReference>
<dbReference type="GO" id="GO:0005802">
    <property type="term" value="C:trans-Golgi network"/>
    <property type="evidence" value="ECO:0007669"/>
    <property type="project" value="TreeGrafter"/>
</dbReference>
<dbReference type="PANTHER" id="PTHR14856:SF9">
    <property type="entry name" value="PQ-LOOP REPEAT-CONTAINING PROTEIN 1"/>
    <property type="match status" value="1"/>
</dbReference>
<dbReference type="GO" id="GO:0045332">
    <property type="term" value="P:phospholipid translocation"/>
    <property type="evidence" value="ECO:0007669"/>
    <property type="project" value="TreeGrafter"/>
</dbReference>
<comment type="caution">
    <text evidence="6">The sequence shown here is derived from an EMBL/GenBank/DDBJ whole genome shotgun (WGS) entry which is preliminary data.</text>
</comment>
<evidence type="ECO:0000313" key="7">
    <source>
        <dbReference type="Proteomes" id="UP001215598"/>
    </source>
</evidence>
<accession>A0AAD7N255</accession>
<organism evidence="6 7">
    <name type="scientific">Mycena metata</name>
    <dbReference type="NCBI Taxonomy" id="1033252"/>
    <lineage>
        <taxon>Eukaryota</taxon>
        <taxon>Fungi</taxon>
        <taxon>Dikarya</taxon>
        <taxon>Basidiomycota</taxon>
        <taxon>Agaricomycotina</taxon>
        <taxon>Agaricomycetes</taxon>
        <taxon>Agaricomycetidae</taxon>
        <taxon>Agaricales</taxon>
        <taxon>Marasmiineae</taxon>
        <taxon>Mycenaceae</taxon>
        <taxon>Mycena</taxon>
    </lineage>
</organism>
<keyword evidence="7" id="KW-1185">Reference proteome</keyword>
<keyword evidence="2 5" id="KW-0812">Transmembrane</keyword>
<gene>
    <name evidence="6" type="ORF">B0H16DRAFT_1377473</name>
</gene>
<evidence type="ECO:0000256" key="4">
    <source>
        <dbReference type="ARBA" id="ARBA00023136"/>
    </source>
</evidence>
<protein>
    <recommendedName>
        <fullName evidence="8">PQ-loop repeat-containing protein 1</fullName>
    </recommendedName>
</protein>
<evidence type="ECO:0000256" key="2">
    <source>
        <dbReference type="ARBA" id="ARBA00022692"/>
    </source>
</evidence>
<dbReference type="PANTHER" id="PTHR14856">
    <property type="entry name" value="PQ-LOOP REPEAT-CONTAINING PROTEIN 1-LIKE PROTEIN"/>
    <property type="match status" value="1"/>
</dbReference>
<comment type="subcellular location">
    <subcellularLocation>
        <location evidence="1">Membrane</location>
        <topology evidence="1">Multi-pass membrane protein</topology>
    </subcellularLocation>
</comment>
<evidence type="ECO:0000256" key="3">
    <source>
        <dbReference type="ARBA" id="ARBA00022989"/>
    </source>
</evidence>
<evidence type="ECO:0000256" key="1">
    <source>
        <dbReference type="ARBA" id="ARBA00004141"/>
    </source>
</evidence>
<dbReference type="GO" id="GO:0005768">
    <property type="term" value="C:endosome"/>
    <property type="evidence" value="ECO:0007669"/>
    <property type="project" value="TreeGrafter"/>
</dbReference>
<dbReference type="InterPro" id="IPR052241">
    <property type="entry name" value="SLC66/Scramblase_ANY1"/>
</dbReference>
<keyword evidence="4 5" id="KW-0472">Membrane</keyword>
<feature type="transmembrane region" description="Helical" evidence="5">
    <location>
        <begin position="135"/>
        <end position="153"/>
    </location>
</feature>
<sequence>MAWLSTLASVGMAVGPPLVYADQAYSIVRKKDATGFSRDVCAILLIANITRCFFWLGDHFEFALLFQSIFMILAQLALLYICILYRPRISPENLGGSSRPFSFWQWSTYVQHVEFLAGLILFQAILFLILSRFDVYVAILGFVALGLESTLPIPQLIRHVLEVSSCTVRYSLLYSNYKQRSLYGFRMSTLIGWAGGDAFKTAYFFWQGSPIQFKACAVFQLSIDFGKSFLGQPTIVVQRVLYGNAAPPSVLLDDEDLEQALALGEEIN</sequence>
<dbReference type="AlphaFoldDB" id="A0AAD7N255"/>
<evidence type="ECO:0000313" key="6">
    <source>
        <dbReference type="EMBL" id="KAJ7743161.1"/>
    </source>
</evidence>
<dbReference type="Gene3D" id="1.20.1280.290">
    <property type="match status" value="1"/>
</dbReference>
<dbReference type="Pfam" id="PF04193">
    <property type="entry name" value="PQ-loop"/>
    <property type="match status" value="1"/>
</dbReference>
<evidence type="ECO:0000256" key="5">
    <source>
        <dbReference type="SAM" id="Phobius"/>
    </source>
</evidence>
<dbReference type="GO" id="GO:0005829">
    <property type="term" value="C:cytosol"/>
    <property type="evidence" value="ECO:0007669"/>
    <property type="project" value="GOC"/>
</dbReference>
<feature type="transmembrane region" description="Helical" evidence="5">
    <location>
        <begin position="106"/>
        <end position="129"/>
    </location>
</feature>
<evidence type="ECO:0008006" key="8">
    <source>
        <dbReference type="Google" id="ProtNLM"/>
    </source>
</evidence>
<dbReference type="InterPro" id="IPR006603">
    <property type="entry name" value="PQ-loop_rpt"/>
</dbReference>
<dbReference type="Proteomes" id="UP001215598">
    <property type="component" value="Unassembled WGS sequence"/>
</dbReference>
<keyword evidence="3 5" id="KW-1133">Transmembrane helix</keyword>